<reference evidence="1 2" key="1">
    <citation type="submission" date="2011-10" db="EMBL/GenBank/DDBJ databases">
        <title>Whole genome sequence of Selenomonas ruminantium subsp. lactilytica TAM6421.</title>
        <authorList>
            <person name="Oguchi A."/>
            <person name="Ankai A."/>
            <person name="Kaneko J."/>
            <person name="Yamada-Narita S."/>
            <person name="Fukui S."/>
            <person name="Takahashi M."/>
            <person name="Onodera T."/>
            <person name="Kojima S."/>
            <person name="Fushimi T."/>
            <person name="Abe N."/>
            <person name="Kamio Y."/>
            <person name="Yamazaki S."/>
            <person name="Fujita N."/>
        </authorList>
    </citation>
    <scope>NUCLEOTIDE SEQUENCE [LARGE SCALE GENOMIC DNA]</scope>
    <source>
        <strain evidence="2">NBRC 103574 / TAM6421</strain>
    </source>
</reference>
<name>I0GRN2_SELRL</name>
<gene>
    <name evidence="1" type="ordered locus">SELR_17110</name>
</gene>
<evidence type="ECO:0000313" key="1">
    <source>
        <dbReference type="EMBL" id="BAL83419.1"/>
    </source>
</evidence>
<dbReference type="OrthoDB" id="9813772at2"/>
<dbReference type="HOGENOM" id="CLU_1625919_0_0_9"/>
<sequence length="163" mass="18440">MFLYHGTDLRSANNIRKNGIKLSMGDWQTDFGLGFYLATHKGVAKGRAKQASFRTHQHGAILVYEFDTTDLTILKPNLTKWEDIVLGYRLRGFRYENEMPKHDAIIGPIADGKIAAMLNMLTLGHITEKDFRDGLQSKLPGLQIALKTEKAILSLKLREELIL</sequence>
<organism evidence="1 2">
    <name type="scientific">Selenomonas ruminantium subsp. lactilytica (strain NBRC 103574 / TAM6421)</name>
    <dbReference type="NCBI Taxonomy" id="927704"/>
    <lineage>
        <taxon>Bacteria</taxon>
        <taxon>Bacillati</taxon>
        <taxon>Bacillota</taxon>
        <taxon>Negativicutes</taxon>
        <taxon>Selenomonadales</taxon>
        <taxon>Selenomonadaceae</taxon>
        <taxon>Selenomonas</taxon>
    </lineage>
</organism>
<dbReference type="SUPFAM" id="SSF56399">
    <property type="entry name" value="ADP-ribosylation"/>
    <property type="match status" value="1"/>
</dbReference>
<dbReference type="Gene3D" id="3.90.175.10">
    <property type="entry name" value="Diphtheria Toxin, domain 1"/>
    <property type="match status" value="1"/>
</dbReference>
<proteinExistence type="predicted"/>
<dbReference type="RefSeq" id="WP_014424852.1">
    <property type="nucleotide sequence ID" value="NC_017068.1"/>
</dbReference>
<dbReference type="PATRIC" id="fig|927704.6.peg.1773"/>
<dbReference type="EMBL" id="AP012292">
    <property type="protein sequence ID" value="BAL83419.1"/>
    <property type="molecule type" value="Genomic_DNA"/>
</dbReference>
<dbReference type="KEGG" id="sri:SELR_17110"/>
<dbReference type="AlphaFoldDB" id="I0GRN2"/>
<dbReference type="Proteomes" id="UP000007887">
    <property type="component" value="Chromosome"/>
</dbReference>
<protein>
    <submittedName>
        <fullName evidence="1">Uncharacterized protein</fullName>
    </submittedName>
</protein>
<evidence type="ECO:0000313" key="2">
    <source>
        <dbReference type="Proteomes" id="UP000007887"/>
    </source>
</evidence>
<accession>I0GRN2</accession>
<dbReference type="Pfam" id="PF13151">
    <property type="entry name" value="DUF3990"/>
    <property type="match status" value="1"/>
</dbReference>
<dbReference type="InterPro" id="IPR025051">
    <property type="entry name" value="DUF3990"/>
</dbReference>